<dbReference type="Proteomes" id="UP000030748">
    <property type="component" value="Unassembled WGS sequence"/>
</dbReference>
<dbReference type="InterPro" id="IPR015300">
    <property type="entry name" value="DNA-bd_pseudobarrel_sf"/>
</dbReference>
<feature type="compositionally biased region" description="Basic residues" evidence="6">
    <location>
        <begin position="16"/>
        <end position="32"/>
    </location>
</feature>
<dbReference type="GO" id="GO:0003677">
    <property type="term" value="F:DNA binding"/>
    <property type="evidence" value="ECO:0007669"/>
    <property type="project" value="UniProtKB-KW"/>
</dbReference>
<evidence type="ECO:0000256" key="6">
    <source>
        <dbReference type="SAM" id="MobiDB-lite"/>
    </source>
</evidence>
<evidence type="ECO:0008006" key="9">
    <source>
        <dbReference type="Google" id="ProtNLM"/>
    </source>
</evidence>
<evidence type="ECO:0000256" key="3">
    <source>
        <dbReference type="ARBA" id="ARBA00023125"/>
    </source>
</evidence>
<dbReference type="PANTHER" id="PTHR31541:SF25">
    <property type="entry name" value="GAMMA-GLIADIN B"/>
    <property type="match status" value="1"/>
</dbReference>
<gene>
    <name evidence="7" type="ORF">MIMGU_mgv1a022963mg</name>
</gene>
<feature type="non-terminal residue" evidence="7">
    <location>
        <position position="1"/>
    </location>
</feature>
<evidence type="ECO:0000313" key="8">
    <source>
        <dbReference type="Proteomes" id="UP000030748"/>
    </source>
</evidence>
<reference evidence="7 8" key="1">
    <citation type="journal article" date="2013" name="Proc. Natl. Acad. Sci. U.S.A.">
        <title>Fine-scale variation in meiotic recombination in Mimulus inferred from population shotgun sequencing.</title>
        <authorList>
            <person name="Hellsten U."/>
            <person name="Wright K.M."/>
            <person name="Jenkins J."/>
            <person name="Shu S."/>
            <person name="Yuan Y."/>
            <person name="Wessler S.R."/>
            <person name="Schmutz J."/>
            <person name="Willis J.H."/>
            <person name="Rokhsar D.S."/>
        </authorList>
    </citation>
    <scope>NUCLEOTIDE SEQUENCE [LARGE SCALE GENOMIC DNA]</scope>
    <source>
        <strain evidence="8">cv. DUN x IM62</strain>
    </source>
</reference>
<dbReference type="InterPro" id="IPR005508">
    <property type="entry name" value="At2g31720-like"/>
</dbReference>
<protein>
    <recommendedName>
        <fullName evidence="9">TF-B3 domain-containing protein</fullName>
    </recommendedName>
</protein>
<evidence type="ECO:0000256" key="2">
    <source>
        <dbReference type="ARBA" id="ARBA00023015"/>
    </source>
</evidence>
<dbReference type="Gene3D" id="2.40.330.10">
    <property type="entry name" value="DNA-binding pseudobarrel domain"/>
    <property type="match status" value="1"/>
</dbReference>
<accession>A0A022RG01</accession>
<sequence>SQALVIYKPRATNKKEIKKKSQPIPRRSKKKLSTKEQEPPAPLPPPMQRRIQDRGGSDPVFLFQKDLTCSDVNPSLNRVFINRSERLVEALNEEERRMVNNEDYYSGLRVFTMDQHAEDRDCEMELTKWNVGSYMIVLKKEWMKFVRANNLQEGDRVEGWGFRVQGVFYLGLNAIIRN</sequence>
<proteinExistence type="predicted"/>
<evidence type="ECO:0000256" key="1">
    <source>
        <dbReference type="ARBA" id="ARBA00004123"/>
    </source>
</evidence>
<keyword evidence="8" id="KW-1185">Reference proteome</keyword>
<keyword evidence="5" id="KW-0539">Nucleus</keyword>
<dbReference type="PANTHER" id="PTHR31541">
    <property type="entry name" value="B3 DOMAIN PLANT PROTEIN-RELATED"/>
    <property type="match status" value="1"/>
</dbReference>
<dbReference type="SUPFAM" id="SSF101936">
    <property type="entry name" value="DNA-binding pseudobarrel domain"/>
    <property type="match status" value="1"/>
</dbReference>
<feature type="region of interest" description="Disordered" evidence="6">
    <location>
        <begin position="1"/>
        <end position="55"/>
    </location>
</feature>
<keyword evidence="3" id="KW-0238">DNA-binding</keyword>
<keyword evidence="4" id="KW-0804">Transcription</keyword>
<dbReference type="Pfam" id="PF03754">
    <property type="entry name" value="At2g31720-like"/>
    <property type="match status" value="1"/>
</dbReference>
<evidence type="ECO:0000256" key="5">
    <source>
        <dbReference type="ARBA" id="ARBA00023242"/>
    </source>
</evidence>
<keyword evidence="2" id="KW-0805">Transcription regulation</keyword>
<name>A0A022RG01_ERYGU</name>
<organism evidence="7 8">
    <name type="scientific">Erythranthe guttata</name>
    <name type="common">Yellow monkey flower</name>
    <name type="synonym">Mimulus guttatus</name>
    <dbReference type="NCBI Taxonomy" id="4155"/>
    <lineage>
        <taxon>Eukaryota</taxon>
        <taxon>Viridiplantae</taxon>
        <taxon>Streptophyta</taxon>
        <taxon>Embryophyta</taxon>
        <taxon>Tracheophyta</taxon>
        <taxon>Spermatophyta</taxon>
        <taxon>Magnoliopsida</taxon>
        <taxon>eudicotyledons</taxon>
        <taxon>Gunneridae</taxon>
        <taxon>Pentapetalae</taxon>
        <taxon>asterids</taxon>
        <taxon>lamiids</taxon>
        <taxon>Lamiales</taxon>
        <taxon>Phrymaceae</taxon>
        <taxon>Erythranthe</taxon>
    </lineage>
</organism>
<evidence type="ECO:0000256" key="4">
    <source>
        <dbReference type="ARBA" id="ARBA00023163"/>
    </source>
</evidence>
<dbReference type="GO" id="GO:0005634">
    <property type="term" value="C:nucleus"/>
    <property type="evidence" value="ECO:0007669"/>
    <property type="project" value="UniProtKB-SubCell"/>
</dbReference>
<dbReference type="EMBL" id="KI630452">
    <property type="protein sequence ID" value="EYU39287.1"/>
    <property type="molecule type" value="Genomic_DNA"/>
</dbReference>
<comment type="subcellular location">
    <subcellularLocation>
        <location evidence="1">Nucleus</location>
    </subcellularLocation>
</comment>
<dbReference type="AlphaFoldDB" id="A0A022RG01"/>
<evidence type="ECO:0000313" key="7">
    <source>
        <dbReference type="EMBL" id="EYU39287.1"/>
    </source>
</evidence>